<dbReference type="Proteomes" id="UP000233440">
    <property type="component" value="Unassembled WGS sequence"/>
</dbReference>
<comment type="caution">
    <text evidence="2">The sequence shown here is derived from an EMBL/GenBank/DDBJ whole genome shotgun (WGS) entry which is preliminary data.</text>
</comment>
<sequence>MLNNYKKIIMFLSMLSFMSILLVISPYDNTKASALTANATGPYSWTDQSGFTHTTAYIEINDQIVFCINPEKPAPYGGHTYNEKRLYDESIKAILYFGYGGAGNEIGNTKTDYVKTWVAINNWLEGKTDKKTSSNNDPEVWKLIQHAKNKDVPDTTKISFSKTSVSTSVSGNVQKSGTIKLNASSKNNVTINLPSKVTIHVGTKTKTGGSYTVNGGESFYFTAPLDYGTVFTTGQLKGEVYTYAGLLYLPTSDNYQSLNGGKFVIDPAKTSGFTVNFEKKQRKITILHKDKYNGKTLLTETENKTIGTDYSYSPKSSITFNGDTYSPVSTTKQSGTVGNTNITITFYYDLQREITVLHKDKYDDTILKTEKATKKRGDTYKYSPNSEIKIGGNIYIPISTTEKSGTVGAKNITITFYYNLQRNITILHKDNRDGSLLKEVKETSLRGKKYSYSPLTNLKKGSYTYRPISNKIQSGTVQDKDITITFYYDVPLIKVGLKKIQIYTAPAKEKLPVKISLTKSYVYPSTNPDMETAQIKINLYKNTTKVASASYTAKTLPNNIDLSIPAKYLTKDTHYPYTVKLEGYKVTDVDVSKSDSSLTTDGYTSSENTIEVNSSSQSKVEYKGVVMTEHEINKDMKVYYETFNIPVKPINKMRTGYGFSQLLNITYINDIGNDTLDTVVKMNVPESIVDKSYLSYPVKNNIATITLDKTEDKNSSSDNKVTFVQTFELPHVNVEDQTGYLFTDKQVNNKDKKIKHNLLDGSRKFYLPIWGDLGNYKINVYSNKTIGINKVNFQIQHNLNVFAFMYASMDSKTITKDAILMVPVNKDDPFPNGRPDDWTQKDLNWLKNDNW</sequence>
<dbReference type="RefSeq" id="WP_101356203.1">
    <property type="nucleotide sequence ID" value="NZ_PIQO01000023.1"/>
</dbReference>
<reference evidence="2 3" key="1">
    <citation type="submission" date="2017-11" db="EMBL/GenBank/DDBJ databases">
        <title>Bacillus camelliae sp. nov., isolated from pu'er tea.</title>
        <authorList>
            <person name="Niu L."/>
        </authorList>
    </citation>
    <scope>NUCLEOTIDE SEQUENCE [LARGE SCALE GENOMIC DNA]</scope>
    <source>
        <strain evidence="2 3">7578-1</strain>
    </source>
</reference>
<keyword evidence="3" id="KW-1185">Reference proteome</keyword>
<dbReference type="EMBL" id="PIQO01000023">
    <property type="protein sequence ID" value="PKR83058.1"/>
    <property type="molecule type" value="Genomic_DNA"/>
</dbReference>
<organism evidence="2 3">
    <name type="scientific">Heyndrickxia camelliae</name>
    <dbReference type="NCBI Taxonomy" id="1707093"/>
    <lineage>
        <taxon>Bacteria</taxon>
        <taxon>Bacillati</taxon>
        <taxon>Bacillota</taxon>
        <taxon>Bacilli</taxon>
        <taxon>Bacillales</taxon>
        <taxon>Bacillaceae</taxon>
        <taxon>Heyndrickxia</taxon>
    </lineage>
</organism>
<evidence type="ECO:0000259" key="1">
    <source>
        <dbReference type="Pfam" id="PF20610"/>
    </source>
</evidence>
<gene>
    <name evidence="2" type="ORF">CWO92_21210</name>
</gene>
<feature type="domain" description="Thioester" evidence="1">
    <location>
        <begin position="43"/>
        <end position="117"/>
    </location>
</feature>
<evidence type="ECO:0000313" key="3">
    <source>
        <dbReference type="Proteomes" id="UP000233440"/>
    </source>
</evidence>
<dbReference type="InterPro" id="IPR046751">
    <property type="entry name" value="TED_2"/>
</dbReference>
<name>A0A2N3LEL5_9BACI</name>
<proteinExistence type="predicted"/>
<evidence type="ECO:0000313" key="2">
    <source>
        <dbReference type="EMBL" id="PKR83058.1"/>
    </source>
</evidence>
<dbReference type="AlphaFoldDB" id="A0A2N3LEL5"/>
<dbReference type="Pfam" id="PF20610">
    <property type="entry name" value="TED_2"/>
    <property type="match status" value="1"/>
</dbReference>
<protein>
    <recommendedName>
        <fullName evidence="1">Thioester domain-containing protein</fullName>
    </recommendedName>
</protein>
<accession>A0A2N3LEL5</accession>